<feature type="domain" description="Anaphase-promoting complex subunit 4 long" evidence="8">
    <location>
        <begin position="191"/>
        <end position="373"/>
    </location>
</feature>
<proteinExistence type="predicted"/>
<evidence type="ECO:0000256" key="5">
    <source>
        <dbReference type="ARBA" id="ARBA00023306"/>
    </source>
</evidence>
<name>A0A0L7KTE4_OPEBR</name>
<evidence type="ECO:0000313" key="10">
    <source>
        <dbReference type="EMBL" id="KOB66299.1"/>
    </source>
</evidence>
<feature type="compositionally biased region" description="Polar residues" evidence="6">
    <location>
        <begin position="700"/>
        <end position="724"/>
    </location>
</feature>
<protein>
    <recommendedName>
        <fullName evidence="1">Anaphase-promoting complex subunit 4</fullName>
    </recommendedName>
</protein>
<dbReference type="GO" id="GO:0051301">
    <property type="term" value="P:cell division"/>
    <property type="evidence" value="ECO:0007669"/>
    <property type="project" value="UniProtKB-KW"/>
</dbReference>
<feature type="domain" description="Anaphase-promoting complex subunit 4 C-terminal half WD40" evidence="9">
    <location>
        <begin position="551"/>
        <end position="683"/>
    </location>
</feature>
<dbReference type="Pfam" id="PF12896">
    <property type="entry name" value="ANAPC4"/>
    <property type="match status" value="1"/>
</dbReference>
<dbReference type="Gene3D" id="2.130.10.10">
    <property type="entry name" value="YVTN repeat-like/Quinoprotein amine dehydrogenase"/>
    <property type="match status" value="1"/>
</dbReference>
<reference evidence="10 11" key="1">
    <citation type="journal article" date="2015" name="Genome Biol. Evol.">
        <title>The genome of winter moth (Operophtera brumata) provides a genomic perspective on sexual dimorphism and phenology.</title>
        <authorList>
            <person name="Derks M.F."/>
            <person name="Smit S."/>
            <person name="Salis L."/>
            <person name="Schijlen E."/>
            <person name="Bossers A."/>
            <person name="Mateman C."/>
            <person name="Pijl A.S."/>
            <person name="de Ridder D."/>
            <person name="Groenen M.A."/>
            <person name="Visser M.E."/>
            <person name="Megens H.J."/>
        </authorList>
    </citation>
    <scope>NUCLEOTIDE SEQUENCE [LARGE SCALE GENOMIC DNA]</scope>
    <source>
        <strain evidence="10">WM2013NL</strain>
        <tissue evidence="10">Head and thorax</tissue>
    </source>
</reference>
<evidence type="ECO:0000256" key="4">
    <source>
        <dbReference type="ARBA" id="ARBA00022786"/>
    </source>
</evidence>
<dbReference type="PANTHER" id="PTHR13260">
    <property type="entry name" value="ANAPHASE PROMOTING COMPLEX SUBUNIT 4 APC4"/>
    <property type="match status" value="1"/>
</dbReference>
<accession>A0A0L7KTE4</accession>
<dbReference type="InterPro" id="IPR024790">
    <property type="entry name" value="APC4_long_dom"/>
</dbReference>
<dbReference type="EMBL" id="JTDY01006094">
    <property type="protein sequence ID" value="KOB66299.1"/>
    <property type="molecule type" value="Genomic_DNA"/>
</dbReference>
<feature type="region of interest" description="Disordered" evidence="6">
    <location>
        <begin position="689"/>
        <end position="724"/>
    </location>
</feature>
<keyword evidence="11" id="KW-1185">Reference proteome</keyword>
<dbReference type="InterPro" id="IPR056358">
    <property type="entry name" value="APC4_C"/>
</dbReference>
<evidence type="ECO:0000256" key="6">
    <source>
        <dbReference type="SAM" id="MobiDB-lite"/>
    </source>
</evidence>
<dbReference type="InterPro" id="IPR011047">
    <property type="entry name" value="Quinoprotein_ADH-like_sf"/>
</dbReference>
<sequence>MEKRGSSTCPTNFYVHRSEVQIHRLHWQKVWNLPAPEEDVSVRAMAWRPDGKALAVGYSSGSVYIVDIEDKEVLDKYVLEHESADDFAVKHFGVRCITWAVRNSTLESATEYNLYEIQEPNQLNMLLVGYGSGYIYMNIFGRYPYGTIHLAQVAKDDFGEYNVLDINLSDDFSVMQVLYIDRYSNNVLLSLINTSVLSAYAEEMFIVANKHVQIVQMLSYLDQTMTSITEAWEHILLEIDTKMAFYAASVPDGTPSDELQLFLLQKLTANDLKKFGNSVELSYSTIQKLVLKQLNIVGQSLTYYLSELRGLTRIPDRYKILGITESSVTEAIKACCAFLNKSLELQQVIDVSMRNYKAFFRWLFVVLVRLLDEQTPSEIVKITQQELSHIADFLYNFDSVPEENTSNQEKPVKFNLERLGQYLQDQDLSILPDDEDNPWHKFLRENSCLLKDNETIFSMTKFRKYSLVQQQKYLKDAVDKVFDVSQKDIGKYFSVLHNIRCYEDQLSGQMAENLRISQTFEVSEKRFMMAFMDTEHGSDGIYFMSVDLKENCCSATAMKYHFSSSLVLDSNREPKDEHIAVLDLQFYSSEYLSVLAKHPYDEDNTIFIQVPLKILLENANDFNIKSKSYLFCDKLSNKDISTLLEPSVFKVLDKMVGYRIAVSGGRKVAIVLAKSARKVRVFEMEIDGDEEEEDTLDTTPLSLVTTDLETSDKQNATSEDITFE</sequence>
<evidence type="ECO:0000256" key="2">
    <source>
        <dbReference type="ARBA" id="ARBA00022618"/>
    </source>
</evidence>
<evidence type="ECO:0000256" key="1">
    <source>
        <dbReference type="ARBA" id="ARBA00016067"/>
    </source>
</evidence>
<keyword evidence="2" id="KW-0132">Cell division</keyword>
<dbReference type="InterPro" id="IPR024789">
    <property type="entry name" value="APC4"/>
</dbReference>
<dbReference type="Pfam" id="PF23405">
    <property type="entry name" value="WD40_APC4_C-half"/>
    <property type="match status" value="1"/>
</dbReference>
<evidence type="ECO:0000259" key="7">
    <source>
        <dbReference type="Pfam" id="PF12894"/>
    </source>
</evidence>
<comment type="caution">
    <text evidence="10">The sequence shown here is derived from an EMBL/GenBank/DDBJ whole genome shotgun (WGS) entry which is preliminary data.</text>
</comment>
<dbReference type="STRING" id="104452.A0A0L7KTE4"/>
<dbReference type="InterPro" id="IPR015943">
    <property type="entry name" value="WD40/YVTN_repeat-like_dom_sf"/>
</dbReference>
<dbReference type="GO" id="GO:0034399">
    <property type="term" value="C:nuclear periphery"/>
    <property type="evidence" value="ECO:0007669"/>
    <property type="project" value="TreeGrafter"/>
</dbReference>
<evidence type="ECO:0000313" key="11">
    <source>
        <dbReference type="Proteomes" id="UP000037510"/>
    </source>
</evidence>
<dbReference type="GO" id="GO:0070979">
    <property type="term" value="P:protein K11-linked ubiquitination"/>
    <property type="evidence" value="ECO:0007669"/>
    <property type="project" value="TreeGrafter"/>
</dbReference>
<dbReference type="SUPFAM" id="SSF50998">
    <property type="entry name" value="Quinoprotein alcohol dehydrogenase-like"/>
    <property type="match status" value="1"/>
</dbReference>
<evidence type="ECO:0000259" key="8">
    <source>
        <dbReference type="Pfam" id="PF12896"/>
    </source>
</evidence>
<dbReference type="Pfam" id="PF12894">
    <property type="entry name" value="ANAPC4_WD40"/>
    <property type="match status" value="1"/>
</dbReference>
<keyword evidence="4" id="KW-0833">Ubl conjugation pathway</keyword>
<evidence type="ECO:0000256" key="3">
    <source>
        <dbReference type="ARBA" id="ARBA00022776"/>
    </source>
</evidence>
<evidence type="ECO:0000259" key="9">
    <source>
        <dbReference type="Pfam" id="PF23405"/>
    </source>
</evidence>
<dbReference type="GO" id="GO:0031145">
    <property type="term" value="P:anaphase-promoting complex-dependent catabolic process"/>
    <property type="evidence" value="ECO:0007669"/>
    <property type="project" value="InterPro"/>
</dbReference>
<dbReference type="Proteomes" id="UP000037510">
    <property type="component" value="Unassembled WGS sequence"/>
</dbReference>
<organism evidence="10 11">
    <name type="scientific">Operophtera brumata</name>
    <name type="common">Winter moth</name>
    <name type="synonym">Phalaena brumata</name>
    <dbReference type="NCBI Taxonomy" id="104452"/>
    <lineage>
        <taxon>Eukaryota</taxon>
        <taxon>Metazoa</taxon>
        <taxon>Ecdysozoa</taxon>
        <taxon>Arthropoda</taxon>
        <taxon>Hexapoda</taxon>
        <taxon>Insecta</taxon>
        <taxon>Pterygota</taxon>
        <taxon>Neoptera</taxon>
        <taxon>Endopterygota</taxon>
        <taxon>Lepidoptera</taxon>
        <taxon>Glossata</taxon>
        <taxon>Ditrysia</taxon>
        <taxon>Geometroidea</taxon>
        <taxon>Geometridae</taxon>
        <taxon>Larentiinae</taxon>
        <taxon>Operophtera</taxon>
    </lineage>
</organism>
<keyword evidence="3" id="KW-0498">Mitosis</keyword>
<keyword evidence="5" id="KW-0131">Cell cycle</keyword>
<dbReference type="GO" id="GO:0005680">
    <property type="term" value="C:anaphase-promoting complex"/>
    <property type="evidence" value="ECO:0007669"/>
    <property type="project" value="InterPro"/>
</dbReference>
<dbReference type="AlphaFoldDB" id="A0A0L7KTE4"/>
<feature type="domain" description="Anaphase-promoting complex subunit 4-like WD40" evidence="7">
    <location>
        <begin position="16"/>
        <end position="101"/>
    </location>
</feature>
<dbReference type="InterPro" id="IPR024977">
    <property type="entry name" value="Apc4-like_WD40_dom"/>
</dbReference>
<gene>
    <name evidence="10" type="ORF">OBRU01_14784</name>
</gene>
<dbReference type="PANTHER" id="PTHR13260:SF0">
    <property type="entry name" value="ANAPHASE-PROMOTING COMPLEX SUBUNIT 4"/>
    <property type="match status" value="1"/>
</dbReference>